<keyword evidence="1" id="KW-0812">Transmembrane</keyword>
<feature type="transmembrane region" description="Helical" evidence="1">
    <location>
        <begin position="77"/>
        <end position="97"/>
    </location>
</feature>
<evidence type="ECO:0000256" key="1">
    <source>
        <dbReference type="SAM" id="Phobius"/>
    </source>
</evidence>
<keyword evidence="1" id="KW-0472">Membrane</keyword>
<sequence length="250" mass="27515">MRKGNELLARARGYAFDWAEEAVHRISPEGRKLARRRAERRRAAFLRIARRLIAATAAIFVAVLAAGFVLGPIGLGGLMAAVLAMIIAWVAIVAWSVRDRDMPPERFVQTDLAQLPQRTESWLEAQRPALPAPAQRQVDQISLALEQLGPQLAALDPREPAAIEVRRLVGEELPELVRGYQRVPESLRRQPLNGGLSPDRQLADGLETIGEEIGRMNAQLATGDLHALATQQRYLELKYKGNDAIEGGGS</sequence>
<proteinExistence type="predicted"/>
<dbReference type="Proteomes" id="UP000776276">
    <property type="component" value="Unassembled WGS sequence"/>
</dbReference>
<keyword evidence="3" id="KW-1185">Reference proteome</keyword>
<comment type="caution">
    <text evidence="2">The sequence shown here is derived from an EMBL/GenBank/DDBJ whole genome shotgun (WGS) entry which is preliminary data.</text>
</comment>
<protein>
    <recommendedName>
        <fullName evidence="4">5-bromo-4-chloroindolyl phosphate hydrolysis protein</fullName>
    </recommendedName>
</protein>
<evidence type="ECO:0000313" key="2">
    <source>
        <dbReference type="EMBL" id="MBU3079224.1"/>
    </source>
</evidence>
<dbReference type="EMBL" id="JAHKRT010000009">
    <property type="protein sequence ID" value="MBU3079224.1"/>
    <property type="molecule type" value="Genomic_DNA"/>
</dbReference>
<evidence type="ECO:0008006" key="4">
    <source>
        <dbReference type="Google" id="ProtNLM"/>
    </source>
</evidence>
<organism evidence="2 3">
    <name type="scientific">Sphingomonas quercus</name>
    <dbReference type="NCBI Taxonomy" id="2842451"/>
    <lineage>
        <taxon>Bacteria</taxon>
        <taxon>Pseudomonadati</taxon>
        <taxon>Pseudomonadota</taxon>
        <taxon>Alphaproteobacteria</taxon>
        <taxon>Sphingomonadales</taxon>
        <taxon>Sphingomonadaceae</taxon>
        <taxon>Sphingomonas</taxon>
    </lineage>
</organism>
<name>A0ABS6BPN3_9SPHN</name>
<feature type="transmembrane region" description="Helical" evidence="1">
    <location>
        <begin position="52"/>
        <end position="71"/>
    </location>
</feature>
<keyword evidence="1" id="KW-1133">Transmembrane helix</keyword>
<gene>
    <name evidence="2" type="ORF">KOF26_15300</name>
</gene>
<accession>A0ABS6BPN3</accession>
<reference evidence="2 3" key="1">
    <citation type="submission" date="2021-06" db="EMBL/GenBank/DDBJ databases">
        <title>Sphingomonas sp. XMGL2, whole genome shotgun sequencing project.</title>
        <authorList>
            <person name="Zhao G."/>
            <person name="Shen L."/>
        </authorList>
    </citation>
    <scope>NUCLEOTIDE SEQUENCE [LARGE SCALE GENOMIC DNA]</scope>
    <source>
        <strain evidence="2 3">XMGL2</strain>
    </source>
</reference>
<evidence type="ECO:0000313" key="3">
    <source>
        <dbReference type="Proteomes" id="UP000776276"/>
    </source>
</evidence>